<gene>
    <name evidence="5" type="ORF">M3P19_07630</name>
</gene>
<feature type="domain" description="OmpR/PhoB-type" evidence="4">
    <location>
        <begin position="5"/>
        <end position="103"/>
    </location>
</feature>
<evidence type="ECO:0000256" key="3">
    <source>
        <dbReference type="SAM" id="Phobius"/>
    </source>
</evidence>
<dbReference type="Proteomes" id="UP001203607">
    <property type="component" value="Unassembled WGS sequence"/>
</dbReference>
<dbReference type="CDD" id="cd00383">
    <property type="entry name" value="trans_reg_C"/>
    <property type="match status" value="1"/>
</dbReference>
<proteinExistence type="predicted"/>
<evidence type="ECO:0000313" key="6">
    <source>
        <dbReference type="Proteomes" id="UP001203607"/>
    </source>
</evidence>
<dbReference type="Pfam" id="PF00486">
    <property type="entry name" value="Trans_reg_C"/>
    <property type="match status" value="1"/>
</dbReference>
<protein>
    <submittedName>
        <fullName evidence="5">Winged helix-turn-helix domain-containing protein</fullName>
    </submittedName>
</protein>
<keyword evidence="3" id="KW-0812">Transmembrane</keyword>
<dbReference type="SMART" id="SM00862">
    <property type="entry name" value="Trans_reg_C"/>
    <property type="match status" value="1"/>
</dbReference>
<evidence type="ECO:0000256" key="2">
    <source>
        <dbReference type="PROSITE-ProRule" id="PRU01091"/>
    </source>
</evidence>
<comment type="caution">
    <text evidence="5">The sequence shown here is derived from an EMBL/GenBank/DDBJ whole genome shotgun (WGS) entry which is preliminary data.</text>
</comment>
<dbReference type="PROSITE" id="PS51755">
    <property type="entry name" value="OMPR_PHOB"/>
    <property type="match status" value="1"/>
</dbReference>
<dbReference type="InterPro" id="IPR016032">
    <property type="entry name" value="Sig_transdc_resp-reg_C-effctor"/>
</dbReference>
<keyword evidence="3" id="KW-0472">Membrane</keyword>
<name>A0ABT0PR52_9FLAO</name>
<sequence>MSQTKQLYKIKDWIFDPQVSELSRGTDQIIIPNKVAQVLLALLEAPNGMMTKQELMESVWKNTIVTGNSLDKSISGLRKFLGDSSVNPQYIETLPRKGYRLIADYEKLDGNPFLRSRRLRNPFMVIAAVMTICIIAIKLLSNNSHKGVLAPNGNLIASFERDQGKDMLKIENLRLQSNNKIDSFPEPETYVIGWSKDSSKLIYNTTEKGKDFYSLRIYNLISNSLEFIKFSREDDFDLSEILNVNKPKSNLEHYKVILENNTVHYIVYAQKDTIKVLLNQGVIEDFQW</sequence>
<feature type="transmembrane region" description="Helical" evidence="3">
    <location>
        <begin position="123"/>
        <end position="141"/>
    </location>
</feature>
<dbReference type="RefSeq" id="WP_249657063.1">
    <property type="nucleotide sequence ID" value="NZ_JAMFMA010000002.1"/>
</dbReference>
<dbReference type="SUPFAM" id="SSF46894">
    <property type="entry name" value="C-terminal effector domain of the bipartite response regulators"/>
    <property type="match status" value="1"/>
</dbReference>
<dbReference type="EMBL" id="JAMFMA010000002">
    <property type="protein sequence ID" value="MCL6273873.1"/>
    <property type="molecule type" value="Genomic_DNA"/>
</dbReference>
<keyword evidence="3" id="KW-1133">Transmembrane helix</keyword>
<keyword evidence="6" id="KW-1185">Reference proteome</keyword>
<keyword evidence="1 2" id="KW-0238">DNA-binding</keyword>
<dbReference type="Gene3D" id="1.10.10.10">
    <property type="entry name" value="Winged helix-like DNA-binding domain superfamily/Winged helix DNA-binding domain"/>
    <property type="match status" value="1"/>
</dbReference>
<evidence type="ECO:0000313" key="5">
    <source>
        <dbReference type="EMBL" id="MCL6273873.1"/>
    </source>
</evidence>
<accession>A0ABT0PR52</accession>
<feature type="DNA-binding region" description="OmpR/PhoB-type" evidence="2">
    <location>
        <begin position="5"/>
        <end position="103"/>
    </location>
</feature>
<dbReference type="InterPro" id="IPR001867">
    <property type="entry name" value="OmpR/PhoB-type_DNA-bd"/>
</dbReference>
<reference evidence="5 6" key="1">
    <citation type="submission" date="2022-05" db="EMBL/GenBank/DDBJ databases">
        <authorList>
            <person name="Park J.-S."/>
        </authorList>
    </citation>
    <scope>NUCLEOTIDE SEQUENCE [LARGE SCALE GENOMIC DNA]</scope>
    <source>
        <strain evidence="5 6">2012CJ35-5</strain>
    </source>
</reference>
<evidence type="ECO:0000256" key="1">
    <source>
        <dbReference type="ARBA" id="ARBA00023125"/>
    </source>
</evidence>
<dbReference type="InterPro" id="IPR036388">
    <property type="entry name" value="WH-like_DNA-bd_sf"/>
</dbReference>
<organism evidence="5 6">
    <name type="scientific">Flagellimonas spongiicola</name>
    <dbReference type="NCBI Taxonomy" id="2942208"/>
    <lineage>
        <taxon>Bacteria</taxon>
        <taxon>Pseudomonadati</taxon>
        <taxon>Bacteroidota</taxon>
        <taxon>Flavobacteriia</taxon>
        <taxon>Flavobacteriales</taxon>
        <taxon>Flavobacteriaceae</taxon>
        <taxon>Flagellimonas</taxon>
    </lineage>
</organism>
<evidence type="ECO:0000259" key="4">
    <source>
        <dbReference type="PROSITE" id="PS51755"/>
    </source>
</evidence>